<feature type="compositionally biased region" description="Basic and acidic residues" evidence="1">
    <location>
        <begin position="98"/>
        <end position="111"/>
    </location>
</feature>
<evidence type="ECO:0000259" key="3">
    <source>
        <dbReference type="Pfam" id="PF14364"/>
    </source>
</evidence>
<accession>A0A6A1VJU2</accession>
<feature type="transmembrane region" description="Helical" evidence="2">
    <location>
        <begin position="68"/>
        <end position="87"/>
    </location>
</feature>
<proteinExistence type="predicted"/>
<keyword evidence="2" id="KW-0812">Transmembrane</keyword>
<dbReference type="Pfam" id="PF14364">
    <property type="entry name" value="DUF4408"/>
    <property type="match status" value="1"/>
</dbReference>
<dbReference type="OrthoDB" id="1933168at2759"/>
<dbReference type="Pfam" id="PF05553">
    <property type="entry name" value="DUF761"/>
    <property type="match status" value="1"/>
</dbReference>
<sequence length="302" mass="34259">MTNLFQNSSFRTARFGTAIWAAKLLLLSTGIASALMFFKVALIPYIINLSVSTLPRLWISLRGWLSPPYIYIIVNFIIITIAASSAFQHHPSSSPADAKPKTTHEPQHGDQTKSFQDINSKHESMKGNNLNHSHETLWDYVLEEHDKQQVKETLTSNPLPEASPEDSCVTEAGEDKGDDQDTLDATWDAIMEAQGKPKKRQLKKSETWDVPPRLARVEAKLNNVVDHGDPDQDDPVSWALKELKKSDTFSERVSLRRRDKSMSQDELNRRVEAFIKKFNNDMRLQRLESAQRLMEMVNGGTV</sequence>
<protein>
    <recommendedName>
        <fullName evidence="3">DUF4408 domain-containing protein</fullName>
    </recommendedName>
</protein>
<keyword evidence="2" id="KW-1133">Transmembrane helix</keyword>
<feature type="domain" description="DUF4408" evidence="3">
    <location>
        <begin position="55"/>
        <end position="85"/>
    </location>
</feature>
<gene>
    <name evidence="4" type="ORF">CJ030_MR5G021747</name>
</gene>
<dbReference type="InterPro" id="IPR025520">
    <property type="entry name" value="DUF4408"/>
</dbReference>
<feature type="region of interest" description="Disordered" evidence="1">
    <location>
        <begin position="90"/>
        <end position="114"/>
    </location>
</feature>
<comment type="caution">
    <text evidence="4">The sequence shown here is derived from an EMBL/GenBank/DDBJ whole genome shotgun (WGS) entry which is preliminary data.</text>
</comment>
<feature type="region of interest" description="Disordered" evidence="1">
    <location>
        <begin position="149"/>
        <end position="181"/>
    </location>
</feature>
<keyword evidence="5" id="KW-1185">Reference proteome</keyword>
<dbReference type="AlphaFoldDB" id="A0A6A1VJU2"/>
<dbReference type="PANTHER" id="PTHR33098:SF114">
    <property type="entry name" value="DUF4408 DOMAIN-CONTAINING PROTEIN"/>
    <property type="match status" value="1"/>
</dbReference>
<evidence type="ECO:0000256" key="2">
    <source>
        <dbReference type="SAM" id="Phobius"/>
    </source>
</evidence>
<evidence type="ECO:0000313" key="4">
    <source>
        <dbReference type="EMBL" id="KAB1213169.1"/>
    </source>
</evidence>
<dbReference type="InterPro" id="IPR008480">
    <property type="entry name" value="DUF761_pln"/>
</dbReference>
<name>A0A6A1VJU2_9ROSI</name>
<dbReference type="Proteomes" id="UP000516437">
    <property type="component" value="Chromosome 5"/>
</dbReference>
<keyword evidence="2" id="KW-0472">Membrane</keyword>
<reference evidence="4 5" key="1">
    <citation type="journal article" date="2019" name="Plant Biotechnol. J.">
        <title>The red bayberry genome and genetic basis of sex determination.</title>
        <authorList>
            <person name="Jia H.M."/>
            <person name="Jia H.J."/>
            <person name="Cai Q.L."/>
            <person name="Wang Y."/>
            <person name="Zhao H.B."/>
            <person name="Yang W.F."/>
            <person name="Wang G.Y."/>
            <person name="Li Y.H."/>
            <person name="Zhan D.L."/>
            <person name="Shen Y.T."/>
            <person name="Niu Q.F."/>
            <person name="Chang L."/>
            <person name="Qiu J."/>
            <person name="Zhao L."/>
            <person name="Xie H.B."/>
            <person name="Fu W.Y."/>
            <person name="Jin J."/>
            <person name="Li X.W."/>
            <person name="Jiao Y."/>
            <person name="Zhou C.C."/>
            <person name="Tu T."/>
            <person name="Chai C.Y."/>
            <person name="Gao J.L."/>
            <person name="Fan L.J."/>
            <person name="van de Weg E."/>
            <person name="Wang J.Y."/>
            <person name="Gao Z.S."/>
        </authorList>
    </citation>
    <scope>NUCLEOTIDE SEQUENCE [LARGE SCALE GENOMIC DNA]</scope>
    <source>
        <tissue evidence="4">Leaves</tissue>
    </source>
</reference>
<organism evidence="4 5">
    <name type="scientific">Morella rubra</name>
    <name type="common">Chinese bayberry</name>
    <dbReference type="NCBI Taxonomy" id="262757"/>
    <lineage>
        <taxon>Eukaryota</taxon>
        <taxon>Viridiplantae</taxon>
        <taxon>Streptophyta</taxon>
        <taxon>Embryophyta</taxon>
        <taxon>Tracheophyta</taxon>
        <taxon>Spermatophyta</taxon>
        <taxon>Magnoliopsida</taxon>
        <taxon>eudicotyledons</taxon>
        <taxon>Gunneridae</taxon>
        <taxon>Pentapetalae</taxon>
        <taxon>rosids</taxon>
        <taxon>fabids</taxon>
        <taxon>Fagales</taxon>
        <taxon>Myricaceae</taxon>
        <taxon>Morella</taxon>
    </lineage>
</organism>
<evidence type="ECO:0000313" key="5">
    <source>
        <dbReference type="Proteomes" id="UP000516437"/>
    </source>
</evidence>
<dbReference type="PANTHER" id="PTHR33098">
    <property type="entry name" value="COTTON FIBER (DUF761)"/>
    <property type="match status" value="1"/>
</dbReference>
<dbReference type="EMBL" id="RXIC02000023">
    <property type="protein sequence ID" value="KAB1213169.1"/>
    <property type="molecule type" value="Genomic_DNA"/>
</dbReference>
<evidence type="ECO:0000256" key="1">
    <source>
        <dbReference type="SAM" id="MobiDB-lite"/>
    </source>
</evidence>
<feature type="transmembrane region" description="Helical" evidence="2">
    <location>
        <begin position="20"/>
        <end position="47"/>
    </location>
</feature>